<evidence type="ECO:0000313" key="2">
    <source>
        <dbReference type="EMBL" id="MBC6013327.1"/>
    </source>
</evidence>
<protein>
    <submittedName>
        <fullName evidence="2">Uncharacterized protein</fullName>
    </submittedName>
</protein>
<keyword evidence="3" id="KW-1185">Reference proteome</keyword>
<reference evidence="2 3" key="1">
    <citation type="submission" date="2020-08" db="EMBL/GenBank/DDBJ databases">
        <authorList>
            <person name="Liu C."/>
            <person name="Sun Q."/>
        </authorList>
    </citation>
    <scope>NUCLEOTIDE SEQUENCE [LARGE SCALE GENOMIC DNA]</scope>
    <source>
        <strain evidence="2 3">L34</strain>
    </source>
</reference>
<sequence length="45" mass="5119">MSDILGFVVSIALIYFVIKVAFKFIKWIGILLVVVFVFKMVALLI</sequence>
<feature type="transmembrane region" description="Helical" evidence="1">
    <location>
        <begin position="6"/>
        <end position="22"/>
    </location>
</feature>
<evidence type="ECO:0000313" key="3">
    <source>
        <dbReference type="Proteomes" id="UP000649075"/>
    </source>
</evidence>
<organism evidence="2 3">
    <name type="scientific">Holdemanella hominis</name>
    <dbReference type="NCBI Taxonomy" id="2764327"/>
    <lineage>
        <taxon>Bacteria</taxon>
        <taxon>Bacillati</taxon>
        <taxon>Bacillota</taxon>
        <taxon>Erysipelotrichia</taxon>
        <taxon>Erysipelotrichales</taxon>
        <taxon>Erysipelotrichaceae</taxon>
        <taxon>Holdemanella</taxon>
    </lineage>
</organism>
<proteinExistence type="predicted"/>
<evidence type="ECO:0000256" key="1">
    <source>
        <dbReference type="SAM" id="Phobius"/>
    </source>
</evidence>
<accession>A0ABR7KKQ7</accession>
<keyword evidence="1" id="KW-0472">Membrane</keyword>
<dbReference type="EMBL" id="JACRWH010000082">
    <property type="protein sequence ID" value="MBC6013327.1"/>
    <property type="molecule type" value="Genomic_DNA"/>
</dbReference>
<comment type="caution">
    <text evidence="2">The sequence shown here is derived from an EMBL/GenBank/DDBJ whole genome shotgun (WGS) entry which is preliminary data.</text>
</comment>
<name>A0ABR7KKQ7_9FIRM</name>
<keyword evidence="1" id="KW-1133">Transmembrane helix</keyword>
<dbReference type="RefSeq" id="WP_186999770.1">
    <property type="nucleotide sequence ID" value="NZ_JACRWH010000082.1"/>
</dbReference>
<feature type="transmembrane region" description="Helical" evidence="1">
    <location>
        <begin position="27"/>
        <end position="44"/>
    </location>
</feature>
<dbReference type="Proteomes" id="UP000649075">
    <property type="component" value="Unassembled WGS sequence"/>
</dbReference>
<gene>
    <name evidence="2" type="ORF">H8911_11610</name>
</gene>
<keyword evidence="1" id="KW-0812">Transmembrane</keyword>